<dbReference type="EMBL" id="CAEZUU010000051">
    <property type="protein sequence ID" value="CAB4610228.1"/>
    <property type="molecule type" value="Genomic_DNA"/>
</dbReference>
<evidence type="ECO:0000256" key="2">
    <source>
        <dbReference type="ARBA" id="ARBA00022692"/>
    </source>
</evidence>
<dbReference type="AlphaFoldDB" id="A0A6J6HNN0"/>
<protein>
    <submittedName>
        <fullName evidence="6">Unannotated protein</fullName>
    </submittedName>
</protein>
<feature type="transmembrane region" description="Helical" evidence="5">
    <location>
        <begin position="204"/>
        <end position="225"/>
    </location>
</feature>
<organism evidence="6">
    <name type="scientific">freshwater metagenome</name>
    <dbReference type="NCBI Taxonomy" id="449393"/>
    <lineage>
        <taxon>unclassified sequences</taxon>
        <taxon>metagenomes</taxon>
        <taxon>ecological metagenomes</taxon>
    </lineage>
</organism>
<accession>A0A6J6HNN0</accession>
<feature type="transmembrane region" description="Helical" evidence="5">
    <location>
        <begin position="266"/>
        <end position="287"/>
    </location>
</feature>
<evidence type="ECO:0000256" key="1">
    <source>
        <dbReference type="ARBA" id="ARBA00004141"/>
    </source>
</evidence>
<evidence type="ECO:0000256" key="4">
    <source>
        <dbReference type="ARBA" id="ARBA00023136"/>
    </source>
</evidence>
<feature type="transmembrane region" description="Helical" evidence="5">
    <location>
        <begin position="166"/>
        <end position="184"/>
    </location>
</feature>
<keyword evidence="3 5" id="KW-1133">Transmembrane helix</keyword>
<keyword evidence="2 5" id="KW-0812">Transmembrane</keyword>
<dbReference type="CDD" id="cd13966">
    <property type="entry name" value="PT_UbiA_4"/>
    <property type="match status" value="1"/>
</dbReference>
<proteinExistence type="predicted"/>
<reference evidence="6" key="1">
    <citation type="submission" date="2020-05" db="EMBL/GenBank/DDBJ databases">
        <authorList>
            <person name="Chiriac C."/>
            <person name="Salcher M."/>
            <person name="Ghai R."/>
            <person name="Kavagutti S V."/>
        </authorList>
    </citation>
    <scope>NUCLEOTIDE SEQUENCE</scope>
</reference>
<evidence type="ECO:0000256" key="5">
    <source>
        <dbReference type="SAM" id="Phobius"/>
    </source>
</evidence>
<evidence type="ECO:0000313" key="6">
    <source>
        <dbReference type="EMBL" id="CAB4610228.1"/>
    </source>
</evidence>
<dbReference type="GO" id="GO:0016765">
    <property type="term" value="F:transferase activity, transferring alkyl or aryl (other than methyl) groups"/>
    <property type="evidence" value="ECO:0007669"/>
    <property type="project" value="InterPro"/>
</dbReference>
<dbReference type="Gene3D" id="1.20.120.1780">
    <property type="entry name" value="UbiA prenyltransferase"/>
    <property type="match status" value="1"/>
</dbReference>
<dbReference type="NCBIfam" id="NF009608">
    <property type="entry name" value="PRK13105.1"/>
    <property type="match status" value="1"/>
</dbReference>
<feature type="transmembrane region" description="Helical" evidence="5">
    <location>
        <begin position="232"/>
        <end position="251"/>
    </location>
</feature>
<evidence type="ECO:0000256" key="3">
    <source>
        <dbReference type="ARBA" id="ARBA00022989"/>
    </source>
</evidence>
<comment type="subcellular location">
    <subcellularLocation>
        <location evidence="1">Membrane</location>
        <topology evidence="1">Multi-pass membrane protein</topology>
    </subcellularLocation>
</comment>
<dbReference type="Pfam" id="PF01040">
    <property type="entry name" value="UbiA"/>
    <property type="match status" value="1"/>
</dbReference>
<feature type="transmembrane region" description="Helical" evidence="5">
    <location>
        <begin position="20"/>
        <end position="47"/>
    </location>
</feature>
<dbReference type="GO" id="GO:0016020">
    <property type="term" value="C:membrane"/>
    <property type="evidence" value="ECO:0007669"/>
    <property type="project" value="UniProtKB-SubCell"/>
</dbReference>
<name>A0A6J6HNN0_9ZZZZ</name>
<gene>
    <name evidence="6" type="ORF">UFOPK1857_00362</name>
</gene>
<keyword evidence="4 5" id="KW-0472">Membrane</keyword>
<sequence length="288" mass="31618">MEAIKQLFWSSRPVSWINTAYPFAISYWLASGDAGATLWLGALFFLIPYNLLMYGINDVFDYESDLRNPRKGGIEGALLDPRWHRLTVNAAVISCVPFVAYLTFVGSSGSTSWLYLFLFTVIAYSAKGLRFKEKPFLDSVTSSSHFVGPMIFGLSLAGADITEFKLLSMILAFTLWGIASHAFGAVQDVQADREGGISSIATVIGARATVRFAFVAYLAAGLLVLNAGWPGALAAIAAVPYLFIVGPFWNITDATCEVANRGWKKFIWLNFFAGFVVSLLVIWFAIIR</sequence>
<dbReference type="InterPro" id="IPR000537">
    <property type="entry name" value="UbiA_prenyltransferase"/>
</dbReference>